<keyword evidence="1" id="KW-0812">Transmembrane</keyword>
<proteinExistence type="predicted"/>
<protein>
    <submittedName>
        <fullName evidence="2">Uncharacterized protein</fullName>
    </submittedName>
</protein>
<name>A0ABQ1LW29_9BACT</name>
<evidence type="ECO:0000256" key="1">
    <source>
        <dbReference type="SAM" id="Phobius"/>
    </source>
</evidence>
<reference evidence="3" key="1">
    <citation type="journal article" date="2019" name="Int. J. Syst. Evol. Microbiol.">
        <title>The Global Catalogue of Microorganisms (GCM) 10K type strain sequencing project: providing services to taxonomists for standard genome sequencing and annotation.</title>
        <authorList>
            <consortium name="The Broad Institute Genomics Platform"/>
            <consortium name="The Broad Institute Genome Sequencing Center for Infectious Disease"/>
            <person name="Wu L."/>
            <person name="Ma J."/>
        </authorList>
    </citation>
    <scope>NUCLEOTIDE SEQUENCE [LARGE SCALE GENOMIC DNA]</scope>
    <source>
        <strain evidence="3">CGMCC 1.10832</strain>
    </source>
</reference>
<accession>A0ABQ1LW29</accession>
<evidence type="ECO:0000313" key="3">
    <source>
        <dbReference type="Proteomes" id="UP000636010"/>
    </source>
</evidence>
<sequence length="154" mass="17868">MNDIFKIHLKTALKTGPLSMFIFLLMLAYIEEKSILEANFILVFWIIGSVLTTIIALIASLILFGTFERIDGYFKLNLAPRAMYHYFLPFMVFSFALINVFILAQGIHKESRALLFTVDISALLGWSIFTYEKLKASHIHRYLSRNQFTQHQKL</sequence>
<keyword evidence="1" id="KW-0472">Membrane</keyword>
<feature type="transmembrane region" description="Helical" evidence="1">
    <location>
        <begin position="113"/>
        <end position="131"/>
    </location>
</feature>
<feature type="transmembrane region" description="Helical" evidence="1">
    <location>
        <begin position="86"/>
        <end position="107"/>
    </location>
</feature>
<keyword evidence="3" id="KW-1185">Reference proteome</keyword>
<feature type="transmembrane region" description="Helical" evidence="1">
    <location>
        <begin position="42"/>
        <end position="65"/>
    </location>
</feature>
<feature type="transmembrane region" description="Helical" evidence="1">
    <location>
        <begin position="12"/>
        <end position="30"/>
    </location>
</feature>
<dbReference type="EMBL" id="BMEC01000004">
    <property type="protein sequence ID" value="GGC29950.1"/>
    <property type="molecule type" value="Genomic_DNA"/>
</dbReference>
<organism evidence="2 3">
    <name type="scientific">Marivirga lumbricoides</name>
    <dbReference type="NCBI Taxonomy" id="1046115"/>
    <lineage>
        <taxon>Bacteria</taxon>
        <taxon>Pseudomonadati</taxon>
        <taxon>Bacteroidota</taxon>
        <taxon>Cytophagia</taxon>
        <taxon>Cytophagales</taxon>
        <taxon>Marivirgaceae</taxon>
        <taxon>Marivirga</taxon>
    </lineage>
</organism>
<dbReference type="RefSeq" id="WP_188461728.1">
    <property type="nucleotide sequence ID" value="NZ_BAABHU010000004.1"/>
</dbReference>
<dbReference type="Proteomes" id="UP000636010">
    <property type="component" value="Unassembled WGS sequence"/>
</dbReference>
<keyword evidence="1" id="KW-1133">Transmembrane helix</keyword>
<comment type="caution">
    <text evidence="2">The sequence shown here is derived from an EMBL/GenBank/DDBJ whole genome shotgun (WGS) entry which is preliminary data.</text>
</comment>
<evidence type="ECO:0000313" key="2">
    <source>
        <dbReference type="EMBL" id="GGC29950.1"/>
    </source>
</evidence>
<gene>
    <name evidence="2" type="ORF">GCM10011506_14210</name>
</gene>